<comment type="caution">
    <text evidence="1">The sequence shown here is derived from an EMBL/GenBank/DDBJ whole genome shotgun (WGS) entry which is preliminary data.</text>
</comment>
<reference evidence="1" key="1">
    <citation type="submission" date="2020-12" db="EMBL/GenBank/DDBJ databases">
        <title>Genomic characterization of non-nitrogen-fixing Frankia strains.</title>
        <authorList>
            <person name="Carlos-Shanley C."/>
            <person name="Guerra T."/>
            <person name="Hahn D."/>
        </authorList>
    </citation>
    <scope>NUCLEOTIDE SEQUENCE</scope>
    <source>
        <strain evidence="1">CN6</strain>
    </source>
</reference>
<dbReference type="InterPro" id="IPR021848">
    <property type="entry name" value="HODM_asu-like"/>
</dbReference>
<gene>
    <name evidence="1" type="ORF">I7412_29070</name>
</gene>
<name>A0A937UPR6_9ACTN</name>
<dbReference type="Pfam" id="PF11927">
    <property type="entry name" value="HODM_asu-like"/>
    <property type="match status" value="1"/>
</dbReference>
<protein>
    <submittedName>
        <fullName evidence="1">DUF3445 domain-containing protein</fullName>
    </submittedName>
</protein>
<keyword evidence="2" id="KW-1185">Reference proteome</keyword>
<sequence length="335" mass="37611">MAGTEAQPRRGFPFPFGEDRYRYSTNVEPARVPVSTAAGRWGATVVDVDGEYRRELAERARILAADPTRHAAAPHLRVAAWDAVLTLLRELAASYPASMRLSRLGAGRWRWENRLLGVVAEPVYGDDASLPAEPLRWVASQLQEDLVLLDERAGQLWVEAGVVTFAAGWSFGFDLGMSFLEIHGPVPSSVHREGVFTRAQEFIRRLQPHEPYRRTNWGMTVGRRLDTSLERYPEWAPERARILTVDDAAFGRLLHLRVEVQHLLRLPDSGAVLFLIRTYLLPLEALAAVEPWRRRTAEVLATLPAEIAEYKGLAPFRGRAVAWLRAARPGTGDPR</sequence>
<evidence type="ECO:0000313" key="1">
    <source>
        <dbReference type="EMBL" id="MBL7631139.1"/>
    </source>
</evidence>
<evidence type="ECO:0000313" key="2">
    <source>
        <dbReference type="Proteomes" id="UP000604475"/>
    </source>
</evidence>
<organism evidence="1 2">
    <name type="scientific">Frankia nepalensis</name>
    <dbReference type="NCBI Taxonomy" id="1836974"/>
    <lineage>
        <taxon>Bacteria</taxon>
        <taxon>Bacillati</taxon>
        <taxon>Actinomycetota</taxon>
        <taxon>Actinomycetes</taxon>
        <taxon>Frankiales</taxon>
        <taxon>Frankiaceae</taxon>
        <taxon>Frankia</taxon>
    </lineage>
</organism>
<dbReference type="Proteomes" id="UP000604475">
    <property type="component" value="Unassembled WGS sequence"/>
</dbReference>
<dbReference type="EMBL" id="JAEACQ010000261">
    <property type="protein sequence ID" value="MBL7631139.1"/>
    <property type="molecule type" value="Genomic_DNA"/>
</dbReference>
<proteinExistence type="predicted"/>
<dbReference type="AlphaFoldDB" id="A0A937UPR6"/>
<accession>A0A937UPR6</accession>